<protein>
    <recommendedName>
        <fullName evidence="2">Prealbumin-like fold domain-containing protein</fullName>
    </recommendedName>
</protein>
<feature type="non-terminal residue" evidence="1">
    <location>
        <position position="1"/>
    </location>
</feature>
<name>A0A382CT86_9ZZZZ</name>
<evidence type="ECO:0008006" key="2">
    <source>
        <dbReference type="Google" id="ProtNLM"/>
    </source>
</evidence>
<evidence type="ECO:0000313" key="1">
    <source>
        <dbReference type="EMBL" id="SVB29356.1"/>
    </source>
</evidence>
<dbReference type="AlphaFoldDB" id="A0A382CT86"/>
<gene>
    <name evidence="1" type="ORF">METZ01_LOCUS182210</name>
</gene>
<organism evidence="1">
    <name type="scientific">marine metagenome</name>
    <dbReference type="NCBI Taxonomy" id="408172"/>
    <lineage>
        <taxon>unclassified sequences</taxon>
        <taxon>metagenomes</taxon>
        <taxon>ecological metagenomes</taxon>
    </lineage>
</organism>
<sequence length="316" mass="33636">LSLVETPGWSFEEGRGLSFHDGISVTHQSDQTFSFTVEPCRGTVRGSVQDVSGTPVVEHTVRLYSSTATLELKDTGADGLAVFDSIDCGNRGLSLVETPGWSFEEGRGLSFHDGISVTHQSDQTFSFTVEPCRGTVRGSVQDISGAPVTEHPIRLYSSTATLELKDTGADGVAVFDSIPCGNFGIALVQRPGWVFEEGRGLSFHDGISVINQSDQGFSFSVESCSGEVGIRVEDQNSDPVSGALLELYATNRTWDQDITGADGALTFTGACGMEVGVKVTPPAGYTVQQGRGFSFFDGLNPEPGGRVEVVFRLQSS</sequence>
<reference evidence="1" key="1">
    <citation type="submission" date="2018-05" db="EMBL/GenBank/DDBJ databases">
        <authorList>
            <person name="Lanie J.A."/>
            <person name="Ng W.-L."/>
            <person name="Kazmierczak K.M."/>
            <person name="Andrzejewski T.M."/>
            <person name="Davidsen T.M."/>
            <person name="Wayne K.J."/>
            <person name="Tettelin H."/>
            <person name="Glass J.I."/>
            <person name="Rusch D."/>
            <person name="Podicherti R."/>
            <person name="Tsui H.-C.T."/>
            <person name="Winkler M.E."/>
        </authorList>
    </citation>
    <scope>NUCLEOTIDE SEQUENCE</scope>
</reference>
<proteinExistence type="predicted"/>
<dbReference type="EMBL" id="UINC01036025">
    <property type="protein sequence ID" value="SVB29356.1"/>
    <property type="molecule type" value="Genomic_DNA"/>
</dbReference>
<accession>A0A382CT86</accession>